<dbReference type="SUPFAM" id="SSF52047">
    <property type="entry name" value="RNI-like"/>
    <property type="match status" value="5"/>
</dbReference>
<dbReference type="GO" id="GO:0031146">
    <property type="term" value="P:SCF-dependent proteasomal ubiquitin-dependent protein catabolic process"/>
    <property type="evidence" value="ECO:0007669"/>
    <property type="project" value="TreeGrafter"/>
</dbReference>
<dbReference type="SUPFAM" id="SSF81383">
    <property type="entry name" value="F-box domain"/>
    <property type="match status" value="1"/>
</dbReference>
<feature type="non-terminal residue" evidence="2">
    <location>
        <position position="2447"/>
    </location>
</feature>
<dbReference type="Pfam" id="PF00646">
    <property type="entry name" value="F-box"/>
    <property type="match status" value="1"/>
</dbReference>
<protein>
    <recommendedName>
        <fullName evidence="1">F-box domain-containing protein</fullName>
    </recommendedName>
</protein>
<accession>A0A7R9PZI5</accession>
<evidence type="ECO:0000313" key="2">
    <source>
        <dbReference type="EMBL" id="CAD7625785.1"/>
    </source>
</evidence>
<feature type="domain" description="F-box" evidence="1">
    <location>
        <begin position="1542"/>
        <end position="1582"/>
    </location>
</feature>
<keyword evidence="3" id="KW-1185">Reference proteome</keyword>
<reference evidence="2" key="1">
    <citation type="submission" date="2020-11" db="EMBL/GenBank/DDBJ databases">
        <authorList>
            <person name="Tran Van P."/>
        </authorList>
    </citation>
    <scope>NUCLEOTIDE SEQUENCE</scope>
</reference>
<dbReference type="Gene3D" id="3.80.10.10">
    <property type="entry name" value="Ribonuclease Inhibitor"/>
    <property type="match status" value="6"/>
</dbReference>
<evidence type="ECO:0000259" key="1">
    <source>
        <dbReference type="SMART" id="SM00256"/>
    </source>
</evidence>
<dbReference type="Proteomes" id="UP000759131">
    <property type="component" value="Unassembled WGS sequence"/>
</dbReference>
<feature type="domain" description="F-box" evidence="1">
    <location>
        <begin position="1135"/>
        <end position="1175"/>
    </location>
</feature>
<evidence type="ECO:0000313" key="3">
    <source>
        <dbReference type="Proteomes" id="UP000759131"/>
    </source>
</evidence>
<dbReference type="EMBL" id="CAJPIZ010003318">
    <property type="protein sequence ID" value="CAG2106215.1"/>
    <property type="molecule type" value="Genomic_DNA"/>
</dbReference>
<dbReference type="InterPro" id="IPR036047">
    <property type="entry name" value="F-box-like_dom_sf"/>
</dbReference>
<gene>
    <name evidence="2" type="ORF">OSB1V03_LOCUS6218</name>
</gene>
<dbReference type="InterPro" id="IPR001810">
    <property type="entry name" value="F-box_dom"/>
</dbReference>
<proteinExistence type="predicted"/>
<feature type="domain" description="F-box" evidence="1">
    <location>
        <begin position="1945"/>
        <end position="1985"/>
    </location>
</feature>
<organism evidence="2">
    <name type="scientific">Medioppia subpectinata</name>
    <dbReference type="NCBI Taxonomy" id="1979941"/>
    <lineage>
        <taxon>Eukaryota</taxon>
        <taxon>Metazoa</taxon>
        <taxon>Ecdysozoa</taxon>
        <taxon>Arthropoda</taxon>
        <taxon>Chelicerata</taxon>
        <taxon>Arachnida</taxon>
        <taxon>Acari</taxon>
        <taxon>Acariformes</taxon>
        <taxon>Sarcoptiformes</taxon>
        <taxon>Oribatida</taxon>
        <taxon>Brachypylina</taxon>
        <taxon>Oppioidea</taxon>
        <taxon>Oppiidae</taxon>
        <taxon>Medioppia</taxon>
    </lineage>
</organism>
<dbReference type="GO" id="GO:0019005">
    <property type="term" value="C:SCF ubiquitin ligase complex"/>
    <property type="evidence" value="ECO:0007669"/>
    <property type="project" value="TreeGrafter"/>
</dbReference>
<sequence length="2447" mass="284427">MTHEMKHLKTSLETTYGCENEDQKRHQPKIYAKNSMDRFGDDLCALLLSYLSFEDRFQCECVSKQFQRTVFESVVDITLSDRFIQRLLKEKRNRFQCECVSKQFQRTVFGSVVDITLSDRFIQRLLNAKKSDTEMLAIIAVKCAKIQTIDCRGITKDYEKRIPEVLGILRQYCRHLRDIYCDLSANSRQMMATFGPLVTRIDAINSYNDSQALTHCHRLSQLRINSFNDIFYIIYDKLFVKNVHKIVFRKHAAYEYHRWTSFVAQNQCLQSLAIKLSYIRPEELKKLSVQLSRLPQLRELTLSLNLSHGQTSAAVTDSMRTIGLCLEIYAVIDERVLEPLRHCKRLTHLDIYLKKINTNVLKDLYQYCPRLHYLFIRDLNDIIDTECLSHLSRLPALQMLVIETHNNITTSDNDLNAVLSSSLKLKTIEIRTVHMTQQMKHLKTSLETRVDGEDEDEERQPKIYAKNSMDRFGDDLCELLLSYLSFEDAKVTLTHRFVKIIDCRGITRNYENRVPEVLGILRDYCRHLRDIYCGLWPNRGQSIGPLGPLVTRLENINSFSDSKTVTQCHRLSHLWVHSGKHRVLVSEVSDRYFLCYMRSEESLMELSVQLSRLLQLRELTLGLRVIGGQTLAAVTDSLRTIGVNCKQLQRFSLQLAARAGEPAINISLDWLRSYGSLKRLCLEINVVIDERLLEPLRHCKRLTHLEIYIKKINTNVLKDLHKYFPRLQYLFIHDLNGVIDTECLDHISRLPALQTLVIQSHNNITSSDNDLNAVLSSSPKLKTIEIRIKTSVVNTDDGIEDNTQQSNIYAKNSMDRFGDDFYGLILSYLSLEDRFQCECVSKQFQRTLFVSVVDITLSDEFIQKLLNAKRSDVQMLATIAIKCANIECIDCRGISYGYEEHIPEVLNTFRDNCRHLREIYLTSKSAQTMPSLGPLVTRIGEVRSCEPVFAHNWCELQRLSLQLISVDTEPVFPISLDSLRVYRQLKRLHLTAYATVDDLLLDPLRHCKRLTDLVLCLCRMKPNVLKDIHIKCPRLQYLFFNDWNSIKCWNNTECLDYISRLPALQTLVIDFDDFDEESANLSDKDFSDNNFPDLLSRNMTQEVTQIMTSLETTDDGNEDSIQQPKIYAKNSMDRFGDDMCGLILSYISLEDRFRYECVSKQFQRTVFGSVVFIDINDRFDDKSQTCFTAMIEVLAKKCPNIETIDFRGMFIGCEEHYPEVLRLFRDNCHNLREVYCSLEENTAQMYRHFGPLVTQIDCNKLSDTVVDITSGQLLANNLKTFALNCYSAEDNELFTAFVAHNQCLKSLDIENIYSDLNVTLPELAVQLSRLTQLRRLGLSLGIMRGQTLVVNLCLRTIGENCKQLQRLSLEVCNYTPAVYVNTLDSLRYYSQLKRLDLTIYVAFDEKMLDLLRHCKRLTHLKLYLTQMTANAFINCLKNCPRLQYLYTHDFHNIMGAESLDELSRLPALQTLIIFFRQDYDLINNHFWDLMARSAKLKCIRLRVRNMTQEVTQMMTSVETTDDGNEDHIQHPKIYAKNSMDRFGDDMCGLILSYLSLEDRFRCECVSKQFQRTVFESVVDIDINDRFHDKFKTCFTAIIELLAKKCPNIETIDFRGMFIECKKHIREMLRLFRDNCLNLRQIYCSFDKKMAQLYQQFGPLVTRIDCDALSDTVVDTTSGQLLANNLKTFEFHRYSAEDSQLLSSFVANNQCLKSLDIYKIFVDLNDTLPELAVQLSRLTQLRRLRLRLEMNGQTLVVNQCLRTIGENCKQLQRLILEVYNAVNVETLDSLRYYCRLKRLHLTIYAVFDEKVLDPLRHCKRLTHLELHLRLGANVLKDLHIKCPRLQYLSIRGLNNITGAESLDELSRLPALQTVVILFPQDYDLIDNDVWDVFARSARFKSILLRRHSGVKFYYRKYAINMKHLKTSLETRDEDNIQQAKNSMDRFGDDLYGLLLSYFPLEDKFRYECVSKQFQRTVFVSAVDITLSDGFMYKFLKEKTINTQLLATIAIKCRNFQTIDCRGIGTEYEKRIPEVLGIFRDNCLNLREIYCNLRVRSQMMLTFGPLVTRIYSMDPFRKQSLIHCHRLSHLRVNSLSDVFDKTCGRLLAKNLHKFTFFCDSNNDKKLLSEFLAHNQSLKSLEVIDIRYKSADTLPVMCGQLSRLPQLRELKLSLMSDQKSLSESLRIIGLNCKQLQRLSLMFATTDSELNGQTLDSLRVYSRLKRLDLYFYDGIDGEVLEPLKLCHRLTHLTLNTWELSANFVVDCDQHWPRLQYLCLNITELTGDCLSHISRLPALQTLVIDFEECDDNSEDSEGCGEESNDLSDNKYSDLLSRSPKLKNITINGQNIPTVHGRSFKEGRFYNYHSNEGNGRVHGRSFKEGRFYNYHSNEGKFHHDNNLNVSAVDCSLEKIFIRRALSMDPYNGRWMFRDPFSESAWDNIGVMYKADQN</sequence>
<feature type="domain" description="F-box" evidence="1">
    <location>
        <begin position="817"/>
        <end position="857"/>
    </location>
</feature>
<feature type="domain" description="F-box" evidence="1">
    <location>
        <begin position="39"/>
        <end position="79"/>
    </location>
</feature>
<dbReference type="InterPro" id="IPR032675">
    <property type="entry name" value="LRR_dom_sf"/>
</dbReference>
<name>A0A7R9PZI5_9ACAR</name>
<dbReference type="EMBL" id="OC857893">
    <property type="protein sequence ID" value="CAD7625785.1"/>
    <property type="molecule type" value="Genomic_DNA"/>
</dbReference>
<dbReference type="PANTHER" id="PTHR13318">
    <property type="entry name" value="PARTNER OF PAIRED, ISOFORM B-RELATED"/>
    <property type="match status" value="1"/>
</dbReference>
<dbReference type="SMART" id="SM00256">
    <property type="entry name" value="FBOX"/>
    <property type="match status" value="5"/>
</dbReference>